<feature type="region of interest" description="Disordered" evidence="1">
    <location>
        <begin position="144"/>
        <end position="165"/>
    </location>
</feature>
<dbReference type="EMBL" id="MLJW01003857">
    <property type="protein sequence ID" value="OIQ71158.1"/>
    <property type="molecule type" value="Genomic_DNA"/>
</dbReference>
<name>A0A1J5PI54_9ZZZZ</name>
<reference evidence="2" key="1">
    <citation type="submission" date="2016-10" db="EMBL/GenBank/DDBJ databases">
        <title>Sequence of Gallionella enrichment culture.</title>
        <authorList>
            <person name="Poehlein A."/>
            <person name="Muehling M."/>
            <person name="Daniel R."/>
        </authorList>
    </citation>
    <scope>NUCLEOTIDE SEQUENCE</scope>
</reference>
<evidence type="ECO:0000256" key="1">
    <source>
        <dbReference type="SAM" id="MobiDB-lite"/>
    </source>
</evidence>
<evidence type="ECO:0000313" key="2">
    <source>
        <dbReference type="EMBL" id="OIQ71158.1"/>
    </source>
</evidence>
<comment type="caution">
    <text evidence="2">The sequence shown here is derived from an EMBL/GenBank/DDBJ whole genome shotgun (WGS) entry which is preliminary data.</text>
</comment>
<feature type="compositionally biased region" description="Polar residues" evidence="1">
    <location>
        <begin position="194"/>
        <end position="204"/>
    </location>
</feature>
<organism evidence="2">
    <name type="scientific">mine drainage metagenome</name>
    <dbReference type="NCBI Taxonomy" id="410659"/>
    <lineage>
        <taxon>unclassified sequences</taxon>
        <taxon>metagenomes</taxon>
        <taxon>ecological metagenomes</taxon>
    </lineage>
</organism>
<feature type="region of interest" description="Disordered" evidence="1">
    <location>
        <begin position="183"/>
        <end position="211"/>
    </location>
</feature>
<sequence length="224" mass="24076">MTAPPRLPRINSRRDRHALSLRHHAGIGPPERAIQKPRIVGDVVHRGQHHSVQPVQLHDIAETRDAVIVFRSLKGQSDLVAIVEPIEFRAFSFSHRDLRNRGGTLARTPKGPGVQDDSGHSPQAIGVPPCGDAIATARAAECAEPRPRARGIRHAPPLAGNSSVGARAAPSLPVTPKACFQHDGMPPRNAAPRTPSQVTRTINRPQPLHSAHPRLGAALWCEGG</sequence>
<proteinExistence type="predicted"/>
<dbReference type="AlphaFoldDB" id="A0A1J5PI54"/>
<accession>A0A1J5PI54</accession>
<protein>
    <submittedName>
        <fullName evidence="2">Uncharacterized protein</fullName>
    </submittedName>
</protein>
<feature type="region of interest" description="Disordered" evidence="1">
    <location>
        <begin position="101"/>
        <end position="122"/>
    </location>
</feature>
<gene>
    <name evidence="2" type="ORF">GALL_472280</name>
</gene>